<dbReference type="EMBL" id="CP011074">
    <property type="protein sequence ID" value="AKF92495.1"/>
    <property type="molecule type" value="Genomic_DNA"/>
</dbReference>
<accession>A0A0F7BY91</accession>
<sequence>MAGVAIGLDAGKNGVTVIPRAKEKATNVETAFFIKEALLAFLNITTIELPLKLNNVNKIHLKSKIFIIRLTFILAFCLRPRSMKSFYKDFLMSIGEWQVTTHMPFTRIAN</sequence>
<gene>
    <name evidence="1" type="ORF">EX87_01480</name>
</gene>
<dbReference type="AlphaFoldDB" id="A0A0F7BY91"/>
<protein>
    <submittedName>
        <fullName evidence="1">Uncharacterized protein</fullName>
    </submittedName>
</protein>
<name>A0A0F7BY91_BRELA</name>
<proteinExistence type="predicted"/>
<reference evidence="1" key="1">
    <citation type="submission" date="2015-03" db="EMBL/GenBank/DDBJ databases">
        <title>MIGS Cultured Bacterial/Archaeal sample from Brevibacillus laterosporus.</title>
        <authorList>
            <person name="Zeng D."/>
            <person name="Zhu L."/>
            <person name="Dong G."/>
            <person name="Ye W."/>
            <person name="Ren D."/>
            <person name="Wu L."/>
            <person name="Xu J."/>
            <person name="Li G."/>
            <person name="Guo L."/>
        </authorList>
    </citation>
    <scope>NUCLEOTIDE SEQUENCE</scope>
    <source>
        <strain evidence="1">B9</strain>
    </source>
</reference>
<evidence type="ECO:0000313" key="1">
    <source>
        <dbReference type="EMBL" id="AKF92495.1"/>
    </source>
</evidence>
<organism evidence="1">
    <name type="scientific">Brevibacillus laterosporus</name>
    <name type="common">Bacillus laterosporus</name>
    <dbReference type="NCBI Taxonomy" id="1465"/>
    <lineage>
        <taxon>Bacteria</taxon>
        <taxon>Bacillati</taxon>
        <taxon>Bacillota</taxon>
        <taxon>Bacilli</taxon>
        <taxon>Bacillales</taxon>
        <taxon>Paenibacillaceae</taxon>
        <taxon>Brevibacillus</taxon>
    </lineage>
</organism>